<name>A0ACC6KV61_9SPHI</name>
<evidence type="ECO:0000313" key="1">
    <source>
        <dbReference type="EMBL" id="MDR6783023.1"/>
    </source>
</evidence>
<protein>
    <submittedName>
        <fullName evidence="1">RND family efflux transporter MFP subunit</fullName>
    </submittedName>
</protein>
<dbReference type="EMBL" id="JAVDTF010000001">
    <property type="protein sequence ID" value="MDR6783023.1"/>
    <property type="molecule type" value="Genomic_DNA"/>
</dbReference>
<comment type="caution">
    <text evidence="1">The sequence shown here is derived from an EMBL/GenBank/DDBJ whole genome shotgun (WGS) entry which is preliminary data.</text>
</comment>
<evidence type="ECO:0000313" key="2">
    <source>
        <dbReference type="Proteomes" id="UP001246858"/>
    </source>
</evidence>
<accession>A0ACC6KV61</accession>
<sequence>MKTSIYTLALALVLASCSSEKPKDKKTELEQLKKQRTELNGKIEKLEAELGQNKAVADVKDVTATELTEIHFRSYVEVQGKVDAEDNVEIMPESPGTVTQIYVKVGQQVSKGQVLAQLDDKVLKQGVAQMQTQLDLATTVFNRQKNLWDQKIGTEVQYLTAKSQKEGLERQLAGLKSQAAMNKIKSPVSGTVDAMELKLGQSVAPGSPTGIRVVNASRLKVKALVSENYGGKVNQGDEVQVSLPDVPDNLQAHISFAAKVIDPVSRGFNVEVKLPSNKRYRPNMVAILKIVDYKNDQALVVPINAIQKSETSEYVFTAVNGKAKKVDIKTGKVSDGKAEILSGLKAGDKVITTGFQELNDGDSVKL</sequence>
<organism evidence="1 2">
    <name type="scientific">Pedobacter africanus</name>
    <dbReference type="NCBI Taxonomy" id="151894"/>
    <lineage>
        <taxon>Bacteria</taxon>
        <taxon>Pseudomonadati</taxon>
        <taxon>Bacteroidota</taxon>
        <taxon>Sphingobacteriia</taxon>
        <taxon>Sphingobacteriales</taxon>
        <taxon>Sphingobacteriaceae</taxon>
        <taxon>Pedobacter</taxon>
    </lineage>
</organism>
<reference evidence="1" key="1">
    <citation type="submission" date="2023-07" db="EMBL/GenBank/DDBJ databases">
        <title>Sorghum-associated microbial communities from plants grown in Nebraska, USA.</title>
        <authorList>
            <person name="Schachtman D."/>
        </authorList>
    </citation>
    <scope>NUCLEOTIDE SEQUENCE</scope>
    <source>
        <strain evidence="1">2697</strain>
    </source>
</reference>
<keyword evidence="2" id="KW-1185">Reference proteome</keyword>
<gene>
    <name evidence="1" type="ORF">J2X78_001575</name>
</gene>
<proteinExistence type="predicted"/>
<dbReference type="Proteomes" id="UP001246858">
    <property type="component" value="Unassembled WGS sequence"/>
</dbReference>